<dbReference type="RefSeq" id="XP_004185007.1">
    <property type="nucleotide sequence ID" value="XM_004184959.1"/>
</dbReference>
<sequence length="115" mass="12989">MQPTIFRPVTLPSFQPFKTFFPLVTTVNISDDSFVEDSIKHKKKRSTSVGDECQSSLYAPKRAESVGVSQRQKLTKGNLNAAGLGYISSDDKKERVFYWIDTIKETDVYPHPSTL</sequence>
<evidence type="ECO:0000313" key="2">
    <source>
        <dbReference type="Proteomes" id="UP000014680"/>
    </source>
</evidence>
<gene>
    <name evidence="1" type="ORF">EIN_409800</name>
</gene>
<dbReference type="OrthoDB" id="26336at2759"/>
<dbReference type="VEuPathDB" id="AmoebaDB:EIN_409800"/>
<accession>A0A0A1TWT6</accession>
<dbReference type="EMBL" id="KB207048">
    <property type="protein sequence ID" value="ELP85661.1"/>
    <property type="molecule type" value="Genomic_DNA"/>
</dbReference>
<dbReference type="KEGG" id="eiv:EIN_409800"/>
<proteinExistence type="predicted"/>
<evidence type="ECO:0000313" key="1">
    <source>
        <dbReference type="EMBL" id="ELP85661.1"/>
    </source>
</evidence>
<keyword evidence="2" id="KW-1185">Reference proteome</keyword>
<reference evidence="1 2" key="1">
    <citation type="submission" date="2012-10" db="EMBL/GenBank/DDBJ databases">
        <authorList>
            <person name="Zafar N."/>
            <person name="Inman J."/>
            <person name="Hall N."/>
            <person name="Lorenzi H."/>
            <person name="Caler E."/>
        </authorList>
    </citation>
    <scope>NUCLEOTIDE SEQUENCE [LARGE SCALE GENOMIC DNA]</scope>
    <source>
        <strain evidence="1 2">IP1</strain>
    </source>
</reference>
<organism evidence="1 2">
    <name type="scientific">Entamoeba invadens IP1</name>
    <dbReference type="NCBI Taxonomy" id="370355"/>
    <lineage>
        <taxon>Eukaryota</taxon>
        <taxon>Amoebozoa</taxon>
        <taxon>Evosea</taxon>
        <taxon>Archamoebae</taxon>
        <taxon>Mastigamoebida</taxon>
        <taxon>Entamoebidae</taxon>
        <taxon>Entamoeba</taxon>
    </lineage>
</organism>
<dbReference type="GeneID" id="14884536"/>
<dbReference type="Proteomes" id="UP000014680">
    <property type="component" value="Unassembled WGS sequence"/>
</dbReference>
<name>A0A0A1TWT6_ENTIV</name>
<protein>
    <submittedName>
        <fullName evidence="1">Uncharacterized protein</fullName>
    </submittedName>
</protein>
<dbReference type="AlphaFoldDB" id="A0A0A1TWT6"/>
<dbReference type="OMA" id="HYHTEFP"/>